<dbReference type="STRING" id="36166.T1GPK6"/>
<sequence>MWPFVSKCLLTQSCKCDSKNCTCCKDCYHCLSTLFLECCSCVELCPKPNETHIYSPKEFVVEDFEGLPNLFNALTSDSQDMDWSTFKFPIDFDAVLGGAKLENKFYLSKLCSFLLSFFRVARYLVSFL</sequence>
<dbReference type="InterPro" id="IPR057635">
    <property type="entry name" value="Tsg_N"/>
</dbReference>
<name>T1GPK6_MEGSC</name>
<dbReference type="GO" id="GO:0030510">
    <property type="term" value="P:regulation of BMP signaling pathway"/>
    <property type="evidence" value="ECO:0007669"/>
    <property type="project" value="TreeGrafter"/>
</dbReference>
<dbReference type="PANTHER" id="PTHR12312:SF16">
    <property type="entry name" value="TWISTED GASTRULATION PROTEIN HOMOLOG 1-A-RELATED"/>
    <property type="match status" value="1"/>
</dbReference>
<dbReference type="Proteomes" id="UP000015102">
    <property type="component" value="Unassembled WGS sequence"/>
</dbReference>
<dbReference type="PANTHER" id="PTHR12312">
    <property type="entry name" value="TWISTED GASTRULATION PROTEIN HOMOLOG 1-A-RELATED"/>
    <property type="match status" value="1"/>
</dbReference>
<dbReference type="AlphaFoldDB" id="T1GPK6"/>
<dbReference type="OMA" id="NETHIYS"/>
<dbReference type="HOGENOM" id="CLU_1962106_0_0_1"/>
<keyword evidence="3" id="KW-1185">Reference proteome</keyword>
<dbReference type="GO" id="GO:0005615">
    <property type="term" value="C:extracellular space"/>
    <property type="evidence" value="ECO:0007669"/>
    <property type="project" value="TreeGrafter"/>
</dbReference>
<dbReference type="Pfam" id="PF23782">
    <property type="entry name" value="Tsg_N"/>
    <property type="match status" value="1"/>
</dbReference>
<reference evidence="2" key="2">
    <citation type="submission" date="2015-06" db="UniProtKB">
        <authorList>
            <consortium name="EnsemblMetazoa"/>
        </authorList>
    </citation>
    <scope>IDENTIFICATION</scope>
</reference>
<dbReference type="EMBL" id="CAQQ02014617">
    <property type="status" value="NOT_ANNOTATED_CDS"/>
    <property type="molecule type" value="Genomic_DNA"/>
</dbReference>
<feature type="domain" description="Tsg N-terminal" evidence="1">
    <location>
        <begin position="5"/>
        <end position="51"/>
    </location>
</feature>
<dbReference type="EnsemblMetazoa" id="MESCA005539-RA">
    <property type="protein sequence ID" value="MESCA005539-PA"/>
    <property type="gene ID" value="MESCA005539"/>
</dbReference>
<organism evidence="2 3">
    <name type="scientific">Megaselia scalaris</name>
    <name type="common">Humpbacked fly</name>
    <name type="synonym">Phora scalaris</name>
    <dbReference type="NCBI Taxonomy" id="36166"/>
    <lineage>
        <taxon>Eukaryota</taxon>
        <taxon>Metazoa</taxon>
        <taxon>Ecdysozoa</taxon>
        <taxon>Arthropoda</taxon>
        <taxon>Hexapoda</taxon>
        <taxon>Insecta</taxon>
        <taxon>Pterygota</taxon>
        <taxon>Neoptera</taxon>
        <taxon>Endopterygota</taxon>
        <taxon>Diptera</taxon>
        <taxon>Brachycera</taxon>
        <taxon>Muscomorpha</taxon>
        <taxon>Platypezoidea</taxon>
        <taxon>Phoridae</taxon>
        <taxon>Megaseliini</taxon>
        <taxon>Megaselia</taxon>
    </lineage>
</organism>
<evidence type="ECO:0000313" key="3">
    <source>
        <dbReference type="Proteomes" id="UP000015102"/>
    </source>
</evidence>
<reference evidence="3" key="1">
    <citation type="submission" date="2013-02" db="EMBL/GenBank/DDBJ databases">
        <authorList>
            <person name="Hughes D."/>
        </authorList>
    </citation>
    <scope>NUCLEOTIDE SEQUENCE</scope>
    <source>
        <strain>Durham</strain>
        <strain evidence="3">NC isolate 2 -- Noor lab</strain>
    </source>
</reference>
<dbReference type="InterPro" id="IPR006761">
    <property type="entry name" value="Tsg"/>
</dbReference>
<protein>
    <recommendedName>
        <fullName evidence="1">Tsg N-terminal domain-containing protein</fullName>
    </recommendedName>
</protein>
<proteinExistence type="predicted"/>
<evidence type="ECO:0000259" key="1">
    <source>
        <dbReference type="Pfam" id="PF23782"/>
    </source>
</evidence>
<accession>T1GPK6</accession>
<evidence type="ECO:0000313" key="2">
    <source>
        <dbReference type="EnsemblMetazoa" id="MESCA005539-PA"/>
    </source>
</evidence>